<dbReference type="Proteomes" id="UP000612362">
    <property type="component" value="Unassembled WGS sequence"/>
</dbReference>
<dbReference type="SUPFAM" id="SSF54637">
    <property type="entry name" value="Thioesterase/thiol ester dehydrase-isomerase"/>
    <property type="match status" value="1"/>
</dbReference>
<dbReference type="AlphaFoldDB" id="A0A8J3MPS7"/>
<dbReference type="InterPro" id="IPR029069">
    <property type="entry name" value="HotDog_dom_sf"/>
</dbReference>
<evidence type="ECO:0000256" key="2">
    <source>
        <dbReference type="SAM" id="MobiDB-lite"/>
    </source>
</evidence>
<keyword evidence="5" id="KW-1185">Reference proteome</keyword>
<feature type="region of interest" description="Disordered" evidence="2">
    <location>
        <begin position="1"/>
        <end position="28"/>
    </location>
</feature>
<evidence type="ECO:0000259" key="3">
    <source>
        <dbReference type="Pfam" id="PF03061"/>
    </source>
</evidence>
<dbReference type="Gene3D" id="3.10.129.10">
    <property type="entry name" value="Hotdog Thioesterase"/>
    <property type="match status" value="1"/>
</dbReference>
<organism evidence="4 5">
    <name type="scientific">Ktedonospora formicarum</name>
    <dbReference type="NCBI Taxonomy" id="2778364"/>
    <lineage>
        <taxon>Bacteria</taxon>
        <taxon>Bacillati</taxon>
        <taxon>Chloroflexota</taxon>
        <taxon>Ktedonobacteria</taxon>
        <taxon>Ktedonobacterales</taxon>
        <taxon>Ktedonobacteraceae</taxon>
        <taxon>Ktedonospora</taxon>
    </lineage>
</organism>
<dbReference type="CDD" id="cd03443">
    <property type="entry name" value="PaaI_thioesterase"/>
    <property type="match status" value="1"/>
</dbReference>
<protein>
    <submittedName>
        <fullName evidence="4">Phenylacetic acid degradation protein</fullName>
    </submittedName>
</protein>
<dbReference type="PANTHER" id="PTHR43240:SF1">
    <property type="entry name" value="BLR5584 PROTEIN"/>
    <property type="match status" value="1"/>
</dbReference>
<accession>A0A8J3MPS7</accession>
<dbReference type="Pfam" id="PF03061">
    <property type="entry name" value="4HBT"/>
    <property type="match status" value="1"/>
</dbReference>
<reference evidence="4" key="1">
    <citation type="submission" date="2020-10" db="EMBL/GenBank/DDBJ databases">
        <title>Taxonomic study of unclassified bacteria belonging to the class Ktedonobacteria.</title>
        <authorList>
            <person name="Yabe S."/>
            <person name="Wang C.M."/>
            <person name="Zheng Y."/>
            <person name="Sakai Y."/>
            <person name="Cavaletti L."/>
            <person name="Monciardini P."/>
            <person name="Donadio S."/>
        </authorList>
    </citation>
    <scope>NUCLEOTIDE SEQUENCE</scope>
    <source>
        <strain evidence="4">SOSP1-1</strain>
    </source>
</reference>
<dbReference type="GO" id="GO:0005829">
    <property type="term" value="C:cytosol"/>
    <property type="evidence" value="ECO:0007669"/>
    <property type="project" value="TreeGrafter"/>
</dbReference>
<dbReference type="InterPro" id="IPR006683">
    <property type="entry name" value="Thioestr_dom"/>
</dbReference>
<feature type="domain" description="Thioesterase" evidence="3">
    <location>
        <begin position="95"/>
        <end position="171"/>
    </location>
</feature>
<dbReference type="NCBIfam" id="TIGR00369">
    <property type="entry name" value="unchar_dom_1"/>
    <property type="match status" value="1"/>
</dbReference>
<proteinExistence type="predicted"/>
<sequence>MGSYRSELEMGPDMEEIETQSEAPTRSRTVTWTDPLASAQLGRQMSGLEYLKALLSGAIAPPPIAELMGMSLAEVEEGRIVFVVEPAEYHYNPIGSVHGGVAATLLDSAMGCAVQSVLPLKTAYTTLELKVNYLRPLTSSTGPVRCEGNIIHQGGRIATAEGRIVDAAGKLYAHGTTTCMLMRPQS</sequence>
<evidence type="ECO:0000313" key="4">
    <source>
        <dbReference type="EMBL" id="GHO44142.1"/>
    </source>
</evidence>
<evidence type="ECO:0000256" key="1">
    <source>
        <dbReference type="ARBA" id="ARBA00022801"/>
    </source>
</evidence>
<dbReference type="PANTHER" id="PTHR43240">
    <property type="entry name" value="1,4-DIHYDROXY-2-NAPHTHOYL-COA THIOESTERASE 1"/>
    <property type="match status" value="1"/>
</dbReference>
<name>A0A8J3MPS7_9CHLR</name>
<feature type="compositionally biased region" description="Acidic residues" evidence="2">
    <location>
        <begin position="10"/>
        <end position="19"/>
    </location>
</feature>
<comment type="caution">
    <text evidence="4">The sequence shown here is derived from an EMBL/GenBank/DDBJ whole genome shotgun (WGS) entry which is preliminary data.</text>
</comment>
<dbReference type="GO" id="GO:0061522">
    <property type="term" value="F:1,4-dihydroxy-2-naphthoyl-CoA thioesterase activity"/>
    <property type="evidence" value="ECO:0007669"/>
    <property type="project" value="TreeGrafter"/>
</dbReference>
<dbReference type="InterPro" id="IPR003736">
    <property type="entry name" value="PAAI_dom"/>
</dbReference>
<gene>
    <name evidence="4" type="ORF">KSX_23050</name>
</gene>
<evidence type="ECO:0000313" key="5">
    <source>
        <dbReference type="Proteomes" id="UP000612362"/>
    </source>
</evidence>
<keyword evidence="1" id="KW-0378">Hydrolase</keyword>
<dbReference type="EMBL" id="BNJF01000001">
    <property type="protein sequence ID" value="GHO44142.1"/>
    <property type="molecule type" value="Genomic_DNA"/>
</dbReference>